<dbReference type="AlphaFoldDB" id="A0A1I1EVF9"/>
<dbReference type="Pfam" id="PF22091">
    <property type="entry name" value="DUF6941"/>
    <property type="match status" value="1"/>
</dbReference>
<organism evidence="1 2">
    <name type="scientific">Alkalibacterium subtropicum</name>
    <dbReference type="NCBI Taxonomy" id="753702"/>
    <lineage>
        <taxon>Bacteria</taxon>
        <taxon>Bacillati</taxon>
        <taxon>Bacillota</taxon>
        <taxon>Bacilli</taxon>
        <taxon>Lactobacillales</taxon>
        <taxon>Carnobacteriaceae</taxon>
        <taxon>Alkalibacterium</taxon>
    </lineage>
</organism>
<dbReference type="RefSeq" id="WP_091528193.1">
    <property type="nucleotide sequence ID" value="NZ_FOLT01000001.1"/>
</dbReference>
<dbReference type="EMBL" id="FOLT01000001">
    <property type="protein sequence ID" value="SFB91094.1"/>
    <property type="molecule type" value="Genomic_DNA"/>
</dbReference>
<keyword evidence="2" id="KW-1185">Reference proteome</keyword>
<evidence type="ECO:0000313" key="2">
    <source>
        <dbReference type="Proteomes" id="UP000199612"/>
    </source>
</evidence>
<name>A0A1I1EVF9_9LACT</name>
<gene>
    <name evidence="1" type="ORF">SAMN04488102_101376</name>
</gene>
<proteinExistence type="predicted"/>
<dbReference type="Proteomes" id="UP000199612">
    <property type="component" value="Unassembled WGS sequence"/>
</dbReference>
<dbReference type="OrthoDB" id="2968404at2"/>
<dbReference type="STRING" id="753702.SAMN04488102_101376"/>
<protein>
    <submittedName>
        <fullName evidence="1">Uncharacterized protein</fullName>
    </submittedName>
</protein>
<accession>A0A1I1EVF9</accession>
<sequence>MSINAQIIIAEDIETLPAGNNGQLTKMVNPVLKMRVPFIPAGLTFVVSVITTGIDFNKKHDFSIELVKEDSTDSGQDKVIYSTGSQILNPNKNVTDNFNFNIDLKNTPFREEGMYKVIFKIDGTSHSQQFEVVADENLLKE</sequence>
<dbReference type="InterPro" id="IPR054221">
    <property type="entry name" value="DUF6941"/>
</dbReference>
<reference evidence="2" key="1">
    <citation type="submission" date="2016-10" db="EMBL/GenBank/DDBJ databases">
        <authorList>
            <person name="Varghese N."/>
            <person name="Submissions S."/>
        </authorList>
    </citation>
    <scope>NUCLEOTIDE SEQUENCE [LARGE SCALE GENOMIC DNA]</scope>
    <source>
        <strain evidence="2">DSM 23664</strain>
    </source>
</reference>
<evidence type="ECO:0000313" key="1">
    <source>
        <dbReference type="EMBL" id="SFB91094.1"/>
    </source>
</evidence>